<dbReference type="NCBIfam" id="TIGR01951">
    <property type="entry name" value="nusB"/>
    <property type="match status" value="1"/>
</dbReference>
<evidence type="ECO:0000256" key="5">
    <source>
        <dbReference type="ARBA" id="ARBA00023163"/>
    </source>
</evidence>
<evidence type="ECO:0000256" key="6">
    <source>
        <dbReference type="HAMAP-Rule" id="MF_00073"/>
    </source>
</evidence>
<protein>
    <recommendedName>
        <fullName evidence="6">Transcription antitermination protein NusB</fullName>
    </recommendedName>
    <alternativeName>
        <fullName evidence="6">Antitermination factor NusB</fullName>
    </alternativeName>
</protein>
<dbReference type="HAMAP" id="MF_00073">
    <property type="entry name" value="NusB"/>
    <property type="match status" value="1"/>
</dbReference>
<dbReference type="RefSeq" id="WP_277730975.1">
    <property type="nucleotide sequence ID" value="NZ_CP120733.1"/>
</dbReference>
<proteinExistence type="inferred from homology"/>
<accession>A0ABY8E878</accession>
<dbReference type="SUPFAM" id="SSF48013">
    <property type="entry name" value="NusB-like"/>
    <property type="match status" value="1"/>
</dbReference>
<evidence type="ECO:0000313" key="9">
    <source>
        <dbReference type="Proteomes" id="UP001222800"/>
    </source>
</evidence>
<feature type="domain" description="NusB/RsmB/TIM44" evidence="7">
    <location>
        <begin position="6"/>
        <end position="128"/>
    </location>
</feature>
<organism evidence="8 9">
    <name type="scientific">Tepidibacter hydrothermalis</name>
    <dbReference type="NCBI Taxonomy" id="3036126"/>
    <lineage>
        <taxon>Bacteria</taxon>
        <taxon>Bacillati</taxon>
        <taxon>Bacillota</taxon>
        <taxon>Clostridia</taxon>
        <taxon>Peptostreptococcales</taxon>
        <taxon>Peptostreptococcaceae</taxon>
        <taxon>Tepidibacter</taxon>
    </lineage>
</organism>
<dbReference type="InterPro" id="IPR035926">
    <property type="entry name" value="NusB-like_sf"/>
</dbReference>
<evidence type="ECO:0000259" key="7">
    <source>
        <dbReference type="Pfam" id="PF01029"/>
    </source>
</evidence>
<evidence type="ECO:0000256" key="4">
    <source>
        <dbReference type="ARBA" id="ARBA00023015"/>
    </source>
</evidence>
<name>A0ABY8E878_9FIRM</name>
<evidence type="ECO:0000313" key="8">
    <source>
        <dbReference type="EMBL" id="WFD09054.1"/>
    </source>
</evidence>
<dbReference type="InterPro" id="IPR011605">
    <property type="entry name" value="NusB_fam"/>
</dbReference>
<comment type="similarity">
    <text evidence="1 6">Belongs to the NusB family.</text>
</comment>
<keyword evidence="4 6" id="KW-0805">Transcription regulation</keyword>
<dbReference type="Proteomes" id="UP001222800">
    <property type="component" value="Chromosome"/>
</dbReference>
<evidence type="ECO:0000256" key="2">
    <source>
        <dbReference type="ARBA" id="ARBA00022814"/>
    </source>
</evidence>
<gene>
    <name evidence="6 8" type="primary">nusB</name>
    <name evidence="8" type="ORF">P4S50_11720</name>
</gene>
<keyword evidence="9" id="KW-1185">Reference proteome</keyword>
<sequence>MSRKISRELGMKMVYQMDMTKEYTNEKIEEFIEEHSHENFDSQYLVDLGNIVIENKEDIDSIISTHSTKWKINRIAKVDLSILRVAIAEIKYMDNVPFKVAINEGIELAKRYSDDESTKFINGLLGSAINDIEK</sequence>
<dbReference type="Pfam" id="PF01029">
    <property type="entry name" value="NusB"/>
    <property type="match status" value="1"/>
</dbReference>
<reference evidence="8 9" key="1">
    <citation type="submission" date="2023-03" db="EMBL/GenBank/DDBJ databases">
        <title>Complete genome sequence of Tepidibacter sp. SWIR-1, isolated from a deep-sea hydrothermal vent.</title>
        <authorList>
            <person name="Li X."/>
        </authorList>
    </citation>
    <scope>NUCLEOTIDE SEQUENCE [LARGE SCALE GENOMIC DNA]</scope>
    <source>
        <strain evidence="8 9">SWIR-1</strain>
    </source>
</reference>
<dbReference type="PANTHER" id="PTHR11078:SF3">
    <property type="entry name" value="ANTITERMINATION NUSB DOMAIN-CONTAINING PROTEIN"/>
    <property type="match status" value="1"/>
</dbReference>
<dbReference type="EMBL" id="CP120733">
    <property type="protein sequence ID" value="WFD09054.1"/>
    <property type="molecule type" value="Genomic_DNA"/>
</dbReference>
<keyword evidence="5 6" id="KW-0804">Transcription</keyword>
<keyword evidence="2 6" id="KW-0889">Transcription antitermination</keyword>
<dbReference type="InterPro" id="IPR006027">
    <property type="entry name" value="NusB_RsmB_TIM44"/>
</dbReference>
<keyword evidence="3 6" id="KW-0694">RNA-binding</keyword>
<dbReference type="Gene3D" id="1.10.940.10">
    <property type="entry name" value="NusB-like"/>
    <property type="match status" value="1"/>
</dbReference>
<comment type="function">
    <text evidence="6">Involved in transcription antitermination. Required for transcription of ribosomal RNA (rRNA) genes. Binds specifically to the boxA antiterminator sequence of the ribosomal RNA (rrn) operons.</text>
</comment>
<evidence type="ECO:0000256" key="3">
    <source>
        <dbReference type="ARBA" id="ARBA00022884"/>
    </source>
</evidence>
<evidence type="ECO:0000256" key="1">
    <source>
        <dbReference type="ARBA" id="ARBA00005952"/>
    </source>
</evidence>
<dbReference type="PANTHER" id="PTHR11078">
    <property type="entry name" value="N UTILIZATION SUBSTANCE PROTEIN B-RELATED"/>
    <property type="match status" value="1"/>
</dbReference>